<dbReference type="InterPro" id="IPR045728">
    <property type="entry name" value="DUF6082"/>
</dbReference>
<feature type="region of interest" description="Disordered" evidence="1">
    <location>
        <begin position="1"/>
        <end position="24"/>
    </location>
</feature>
<name>A0ABX6AJF3_STRVD</name>
<feature type="region of interest" description="Disordered" evidence="1">
    <location>
        <begin position="102"/>
        <end position="152"/>
    </location>
</feature>
<sequence>MTPHAGGLSRADGGAGGADGARRAHVRQGAGRQYGAILLGRRVGGYDWDVLIGHLRVLCRNQVFKEYWEMTVEHRLSLPSRSLEARVGKAVDAIMDDLADDPDEWWVVGPPPDGDGGRRPAGTYGSEPACTANSLPSASSGASATPRVSGGA</sequence>
<dbReference type="Proteomes" id="UP000327143">
    <property type="component" value="Chromosome"/>
</dbReference>
<protein>
    <submittedName>
        <fullName evidence="2">Uncharacterized protein</fullName>
    </submittedName>
</protein>
<evidence type="ECO:0000313" key="3">
    <source>
        <dbReference type="Proteomes" id="UP000327143"/>
    </source>
</evidence>
<keyword evidence="3" id="KW-1185">Reference proteome</keyword>
<feature type="compositionally biased region" description="Low complexity" evidence="1">
    <location>
        <begin position="1"/>
        <end position="12"/>
    </location>
</feature>
<evidence type="ECO:0000313" key="2">
    <source>
        <dbReference type="EMBL" id="QEU87182.1"/>
    </source>
</evidence>
<proteinExistence type="predicted"/>
<dbReference type="EMBL" id="CP023700">
    <property type="protein sequence ID" value="QEU87182.1"/>
    <property type="molecule type" value="Genomic_DNA"/>
</dbReference>
<gene>
    <name evidence="2" type="ORF">CP969_22775</name>
</gene>
<evidence type="ECO:0000256" key="1">
    <source>
        <dbReference type="SAM" id="MobiDB-lite"/>
    </source>
</evidence>
<organism evidence="2 3">
    <name type="scientific">Streptomyces viridosporus T7A</name>
    <dbReference type="NCBI Taxonomy" id="665577"/>
    <lineage>
        <taxon>Bacteria</taxon>
        <taxon>Bacillati</taxon>
        <taxon>Actinomycetota</taxon>
        <taxon>Actinomycetes</taxon>
        <taxon>Kitasatosporales</taxon>
        <taxon>Streptomycetaceae</taxon>
        <taxon>Streptomyces</taxon>
    </lineage>
</organism>
<accession>A0ABX6AJF3</accession>
<dbReference type="Pfam" id="PF19560">
    <property type="entry name" value="DUF6082"/>
    <property type="match status" value="1"/>
</dbReference>
<feature type="compositionally biased region" description="Polar residues" evidence="1">
    <location>
        <begin position="131"/>
        <end position="143"/>
    </location>
</feature>
<reference evidence="2 3" key="1">
    <citation type="submission" date="2017-09" db="EMBL/GenBank/DDBJ databases">
        <authorList>
            <person name="Lee N."/>
            <person name="Cho B.-K."/>
        </authorList>
    </citation>
    <scope>NUCLEOTIDE SEQUENCE [LARGE SCALE GENOMIC DNA]</scope>
    <source>
        <strain evidence="2 3">ATCC 39115</strain>
    </source>
</reference>